<comment type="similarity">
    <text evidence="1 7">Belongs to the GcvT family.</text>
</comment>
<dbReference type="InterPro" id="IPR027266">
    <property type="entry name" value="TrmE/GcvT-like"/>
</dbReference>
<dbReference type="InterPro" id="IPR022903">
    <property type="entry name" value="GcvT_bac"/>
</dbReference>
<dbReference type="PANTHER" id="PTHR43757:SF2">
    <property type="entry name" value="AMINOMETHYLTRANSFERASE, MITOCHONDRIAL"/>
    <property type="match status" value="1"/>
</dbReference>
<dbReference type="EMBL" id="BAZW01000004">
    <property type="protein sequence ID" value="GAO28645.1"/>
    <property type="molecule type" value="Genomic_DNA"/>
</dbReference>
<evidence type="ECO:0000256" key="1">
    <source>
        <dbReference type="ARBA" id="ARBA00008609"/>
    </source>
</evidence>
<evidence type="ECO:0000259" key="9">
    <source>
        <dbReference type="Pfam" id="PF01571"/>
    </source>
</evidence>
<dbReference type="Gene3D" id="4.10.1250.10">
    <property type="entry name" value="Aminomethyltransferase fragment"/>
    <property type="match status" value="1"/>
</dbReference>
<dbReference type="GO" id="GO:0019464">
    <property type="term" value="P:glycine decarboxylation via glycine cleavage system"/>
    <property type="evidence" value="ECO:0007669"/>
    <property type="project" value="UniProtKB-UniRule"/>
</dbReference>
<dbReference type="GO" id="GO:0004047">
    <property type="term" value="F:aminomethyltransferase activity"/>
    <property type="evidence" value="ECO:0007669"/>
    <property type="project" value="UniProtKB-UniRule"/>
</dbReference>
<comment type="function">
    <text evidence="7">The glycine cleavage system catalyzes the degradation of glycine.</text>
</comment>
<evidence type="ECO:0000256" key="4">
    <source>
        <dbReference type="ARBA" id="ARBA00022679"/>
    </source>
</evidence>
<evidence type="ECO:0000313" key="11">
    <source>
        <dbReference type="EMBL" id="GAO28645.1"/>
    </source>
</evidence>
<name>A0A0E9LUU9_9BACT</name>
<dbReference type="GO" id="GO:0005960">
    <property type="term" value="C:glycine cleavage complex"/>
    <property type="evidence" value="ECO:0007669"/>
    <property type="project" value="InterPro"/>
</dbReference>
<keyword evidence="12" id="KW-1185">Reference proteome</keyword>
<accession>A0A0E9LUU9</accession>
<evidence type="ECO:0000256" key="8">
    <source>
        <dbReference type="PIRSR" id="PIRSR006487-1"/>
    </source>
</evidence>
<dbReference type="InterPro" id="IPR006223">
    <property type="entry name" value="GcvT"/>
</dbReference>
<evidence type="ECO:0000256" key="7">
    <source>
        <dbReference type="HAMAP-Rule" id="MF_00259"/>
    </source>
</evidence>
<evidence type="ECO:0000256" key="3">
    <source>
        <dbReference type="ARBA" id="ARBA00022576"/>
    </source>
</evidence>
<dbReference type="FunFam" id="2.40.30.110:FF:000003">
    <property type="entry name" value="Aminomethyltransferase"/>
    <property type="match status" value="1"/>
</dbReference>
<evidence type="ECO:0000256" key="6">
    <source>
        <dbReference type="ARBA" id="ARBA00047665"/>
    </source>
</evidence>
<feature type="domain" description="Aminomethyltransferase C-terminal" evidence="10">
    <location>
        <begin position="300"/>
        <end position="377"/>
    </location>
</feature>
<dbReference type="GO" id="GO:0005829">
    <property type="term" value="C:cytosol"/>
    <property type="evidence" value="ECO:0007669"/>
    <property type="project" value="TreeGrafter"/>
</dbReference>
<dbReference type="NCBIfam" id="TIGR00528">
    <property type="entry name" value="gcvT"/>
    <property type="match status" value="1"/>
</dbReference>
<dbReference type="Gene3D" id="3.30.1360.120">
    <property type="entry name" value="Probable tRNA modification gtpase trme, domain 1"/>
    <property type="match status" value="1"/>
</dbReference>
<comment type="catalytic activity">
    <reaction evidence="6 7">
        <text>N(6)-[(R)-S(8)-aminomethyldihydrolipoyl]-L-lysyl-[protein] + (6S)-5,6,7,8-tetrahydrofolate = N(6)-[(R)-dihydrolipoyl]-L-lysyl-[protein] + (6R)-5,10-methylene-5,6,7,8-tetrahydrofolate + NH4(+)</text>
        <dbReference type="Rhea" id="RHEA:16945"/>
        <dbReference type="Rhea" id="RHEA-COMP:10475"/>
        <dbReference type="Rhea" id="RHEA-COMP:10492"/>
        <dbReference type="ChEBI" id="CHEBI:15636"/>
        <dbReference type="ChEBI" id="CHEBI:28938"/>
        <dbReference type="ChEBI" id="CHEBI:57453"/>
        <dbReference type="ChEBI" id="CHEBI:83100"/>
        <dbReference type="ChEBI" id="CHEBI:83143"/>
        <dbReference type="EC" id="2.1.2.10"/>
    </reaction>
</comment>
<dbReference type="FunFam" id="3.30.70.1400:FF:000001">
    <property type="entry name" value="Aminomethyltransferase"/>
    <property type="match status" value="1"/>
</dbReference>
<gene>
    <name evidence="7" type="primary">gcvT</name>
    <name evidence="11" type="ORF">JCM15548_1765</name>
</gene>
<dbReference type="Pfam" id="PF08669">
    <property type="entry name" value="GCV_T_C"/>
    <property type="match status" value="1"/>
</dbReference>
<dbReference type="RefSeq" id="WP_227625383.1">
    <property type="nucleotide sequence ID" value="NZ_BAZW01000004.1"/>
</dbReference>
<dbReference type="InterPro" id="IPR013977">
    <property type="entry name" value="GcvT_C"/>
</dbReference>
<evidence type="ECO:0000256" key="5">
    <source>
        <dbReference type="ARBA" id="ARBA00031395"/>
    </source>
</evidence>
<dbReference type="EC" id="2.1.2.10" evidence="2 7"/>
<dbReference type="PIRSF" id="PIRSF006487">
    <property type="entry name" value="GcvT"/>
    <property type="match status" value="1"/>
</dbReference>
<keyword evidence="4 7" id="KW-0808">Transferase</keyword>
<dbReference type="GO" id="GO:0008168">
    <property type="term" value="F:methyltransferase activity"/>
    <property type="evidence" value="ECO:0007669"/>
    <property type="project" value="UniProtKB-KW"/>
</dbReference>
<feature type="binding site" evidence="8">
    <location>
        <position position="213"/>
    </location>
    <ligand>
        <name>substrate</name>
    </ligand>
</feature>
<proteinExistence type="inferred from homology"/>
<dbReference type="Gene3D" id="2.40.30.110">
    <property type="entry name" value="Aminomethyltransferase beta-barrel domains"/>
    <property type="match status" value="1"/>
</dbReference>
<evidence type="ECO:0000259" key="10">
    <source>
        <dbReference type="Pfam" id="PF08669"/>
    </source>
</evidence>
<keyword evidence="11" id="KW-0489">Methyltransferase</keyword>
<dbReference type="HAMAP" id="MF_00259">
    <property type="entry name" value="GcvT"/>
    <property type="match status" value="1"/>
</dbReference>
<dbReference type="STRING" id="1236989.JCM15548_1765"/>
<feature type="domain" description="GCVT N-terminal" evidence="9">
    <location>
        <begin position="24"/>
        <end position="279"/>
    </location>
</feature>
<dbReference type="Gene3D" id="3.30.70.1400">
    <property type="entry name" value="Aminomethyltransferase beta-barrel domains"/>
    <property type="match status" value="1"/>
</dbReference>
<dbReference type="Pfam" id="PF01571">
    <property type="entry name" value="GCV_T"/>
    <property type="match status" value="1"/>
</dbReference>
<dbReference type="GO" id="GO:0032259">
    <property type="term" value="P:methylation"/>
    <property type="evidence" value="ECO:0007669"/>
    <property type="project" value="UniProtKB-KW"/>
</dbReference>
<dbReference type="InterPro" id="IPR006222">
    <property type="entry name" value="GCVT_N"/>
</dbReference>
<evidence type="ECO:0000313" key="12">
    <source>
        <dbReference type="Proteomes" id="UP000032900"/>
    </source>
</evidence>
<dbReference type="AlphaFoldDB" id="A0A0E9LUU9"/>
<evidence type="ECO:0000256" key="2">
    <source>
        <dbReference type="ARBA" id="ARBA00012616"/>
    </source>
</evidence>
<comment type="subunit">
    <text evidence="7">The glycine cleavage system is composed of four proteins: P, T, L and H.</text>
</comment>
<reference evidence="11 12" key="1">
    <citation type="journal article" date="2015" name="Microbes Environ.">
        <title>Distribution and evolution of nitrogen fixation genes in the phylum bacteroidetes.</title>
        <authorList>
            <person name="Inoue J."/>
            <person name="Oshima K."/>
            <person name="Suda W."/>
            <person name="Sakamoto M."/>
            <person name="Iino T."/>
            <person name="Noda S."/>
            <person name="Hongoh Y."/>
            <person name="Hattori M."/>
            <person name="Ohkuma M."/>
        </authorList>
    </citation>
    <scope>NUCLEOTIDE SEQUENCE [LARGE SCALE GENOMIC DNA]</scope>
    <source>
        <strain evidence="11">JCM 15548</strain>
    </source>
</reference>
<dbReference type="NCBIfam" id="NF001567">
    <property type="entry name" value="PRK00389.1"/>
    <property type="match status" value="1"/>
</dbReference>
<dbReference type="SUPFAM" id="SSF103025">
    <property type="entry name" value="Folate-binding domain"/>
    <property type="match status" value="1"/>
</dbReference>
<dbReference type="SUPFAM" id="SSF101790">
    <property type="entry name" value="Aminomethyltransferase beta-barrel domain"/>
    <property type="match status" value="1"/>
</dbReference>
<dbReference type="InterPro" id="IPR028896">
    <property type="entry name" value="GcvT/YgfZ/DmdA"/>
</dbReference>
<comment type="caution">
    <text evidence="11">The sequence shown here is derived from an EMBL/GenBank/DDBJ whole genome shotgun (WGS) entry which is preliminary data.</text>
</comment>
<dbReference type="GO" id="GO:0008483">
    <property type="term" value="F:transaminase activity"/>
    <property type="evidence" value="ECO:0007669"/>
    <property type="project" value="UniProtKB-KW"/>
</dbReference>
<dbReference type="InterPro" id="IPR029043">
    <property type="entry name" value="GcvT/YgfZ_C"/>
</dbReference>
<sequence length="378" mass="41764">MNAFELKVKQFHLDTIIPMQKTRLYEEHLSLGAKMVSYSGFLMPVEYSGITAEHMAVRHSAGMFDVSHMGEFWVKGPGAFAFLQKITSNNVAKLSPGKAQYSCFPNGKGGIVDDLLVYQYSEEKYLLVVNAGNIKKDWDWCVQNNDEGAELENASDRMSLLAVQGPYAAAILQNLTPVILADIPSFSFVTGTLAGIDQVMISHTGYTGAGGFELYVNNEDAPVLWRKILEAGRSDGLIPAGLGARDTLRLEMGFCLYGNDIDESTSPIEAGLGWITSFKDNKVFIDKERLWNQKQAGVERQLKGFVLQEKGIPRNGYDIVDANGHTIGKVTSGTMSPVLKRGIGLGYVSENHWKSGSEIFIRIRNKDIRAQIVRPPFI</sequence>
<keyword evidence="3 7" id="KW-0032">Aminotransferase</keyword>
<dbReference type="Proteomes" id="UP000032900">
    <property type="component" value="Unassembled WGS sequence"/>
</dbReference>
<dbReference type="PANTHER" id="PTHR43757">
    <property type="entry name" value="AMINOMETHYLTRANSFERASE"/>
    <property type="match status" value="1"/>
</dbReference>
<protein>
    <recommendedName>
        <fullName evidence="2 7">Aminomethyltransferase</fullName>
        <ecNumber evidence="2 7">2.1.2.10</ecNumber>
    </recommendedName>
    <alternativeName>
        <fullName evidence="5 7">Glycine cleavage system T protein</fullName>
    </alternativeName>
</protein>
<organism evidence="11 12">
    <name type="scientific">Geofilum rubicundum JCM 15548</name>
    <dbReference type="NCBI Taxonomy" id="1236989"/>
    <lineage>
        <taxon>Bacteria</taxon>
        <taxon>Pseudomonadati</taxon>
        <taxon>Bacteroidota</taxon>
        <taxon>Bacteroidia</taxon>
        <taxon>Marinilabiliales</taxon>
        <taxon>Marinilabiliaceae</taxon>
        <taxon>Geofilum</taxon>
    </lineage>
</organism>